<gene>
    <name evidence="2" type="ORF">PLEPLA_LOCUS20945</name>
</gene>
<proteinExistence type="predicted"/>
<dbReference type="AlphaFoldDB" id="A0A9N7YP97"/>
<comment type="caution">
    <text evidence="2">The sequence shown here is derived from an EMBL/GenBank/DDBJ whole genome shotgun (WGS) entry which is preliminary data.</text>
</comment>
<dbReference type="EMBL" id="CADEAL010001484">
    <property type="protein sequence ID" value="CAB1432858.1"/>
    <property type="molecule type" value="Genomic_DNA"/>
</dbReference>
<organism evidence="2 3">
    <name type="scientific">Pleuronectes platessa</name>
    <name type="common">European plaice</name>
    <dbReference type="NCBI Taxonomy" id="8262"/>
    <lineage>
        <taxon>Eukaryota</taxon>
        <taxon>Metazoa</taxon>
        <taxon>Chordata</taxon>
        <taxon>Craniata</taxon>
        <taxon>Vertebrata</taxon>
        <taxon>Euteleostomi</taxon>
        <taxon>Actinopterygii</taxon>
        <taxon>Neopterygii</taxon>
        <taxon>Teleostei</taxon>
        <taxon>Neoteleostei</taxon>
        <taxon>Acanthomorphata</taxon>
        <taxon>Carangaria</taxon>
        <taxon>Pleuronectiformes</taxon>
        <taxon>Pleuronectoidei</taxon>
        <taxon>Pleuronectidae</taxon>
        <taxon>Pleuronectes</taxon>
    </lineage>
</organism>
<reference evidence="2" key="1">
    <citation type="submission" date="2020-03" db="EMBL/GenBank/DDBJ databases">
        <authorList>
            <person name="Weist P."/>
        </authorList>
    </citation>
    <scope>NUCLEOTIDE SEQUENCE</scope>
</reference>
<feature type="region of interest" description="Disordered" evidence="1">
    <location>
        <begin position="1"/>
        <end position="23"/>
    </location>
</feature>
<name>A0A9N7YP97_PLEPL</name>
<sequence length="106" mass="12207">MGPTGKLGVCEEDGDGLERHGVRSPMDREQRLIKVIWLMQMEIRKLEMENMGLRRRAGANLRKNATVPIILTECRESVVMTVRRYPVFQPRVSNCTLQLGKLKNQK</sequence>
<keyword evidence="3" id="KW-1185">Reference proteome</keyword>
<accession>A0A9N7YP97</accession>
<dbReference type="Proteomes" id="UP001153269">
    <property type="component" value="Unassembled WGS sequence"/>
</dbReference>
<protein>
    <submittedName>
        <fullName evidence="2">Uncharacterized protein</fullName>
    </submittedName>
</protein>
<evidence type="ECO:0000256" key="1">
    <source>
        <dbReference type="SAM" id="MobiDB-lite"/>
    </source>
</evidence>
<evidence type="ECO:0000313" key="2">
    <source>
        <dbReference type="EMBL" id="CAB1432858.1"/>
    </source>
</evidence>
<evidence type="ECO:0000313" key="3">
    <source>
        <dbReference type="Proteomes" id="UP001153269"/>
    </source>
</evidence>